<gene>
    <name evidence="6" type="ORF">I4Q42_06810</name>
</gene>
<dbReference type="Pfam" id="PF03471">
    <property type="entry name" value="CorC_HlyC"/>
    <property type="match status" value="1"/>
</dbReference>
<feature type="domain" description="CBS" evidence="5">
    <location>
        <begin position="136"/>
        <end position="193"/>
    </location>
</feature>
<dbReference type="PROSITE" id="PS51371">
    <property type="entry name" value="CBS"/>
    <property type="match status" value="2"/>
</dbReference>
<dbReference type="SUPFAM" id="SSF54631">
    <property type="entry name" value="CBS-domain pair"/>
    <property type="match status" value="1"/>
</dbReference>
<name>A0ABS0SVE1_9CAUL</name>
<dbReference type="SMART" id="SM00116">
    <property type="entry name" value="CBS"/>
    <property type="match status" value="2"/>
</dbReference>
<dbReference type="CDD" id="cd04590">
    <property type="entry name" value="CBS_pair_CorC_HlyC_assoc"/>
    <property type="match status" value="1"/>
</dbReference>
<proteinExistence type="inferred from homology"/>
<dbReference type="InterPro" id="IPR036318">
    <property type="entry name" value="FAD-bd_PCMH-like_sf"/>
</dbReference>
<dbReference type="PANTHER" id="PTHR22777">
    <property type="entry name" value="HEMOLYSIN-RELATED"/>
    <property type="match status" value="1"/>
</dbReference>
<dbReference type="EMBL" id="JADWOX010000003">
    <property type="protein sequence ID" value="MBI1683369.1"/>
    <property type="molecule type" value="Genomic_DNA"/>
</dbReference>
<dbReference type="Gene3D" id="3.10.580.10">
    <property type="entry name" value="CBS-domain"/>
    <property type="match status" value="1"/>
</dbReference>
<evidence type="ECO:0000256" key="1">
    <source>
        <dbReference type="ARBA" id="ARBA00006446"/>
    </source>
</evidence>
<evidence type="ECO:0000259" key="5">
    <source>
        <dbReference type="PROSITE" id="PS51371"/>
    </source>
</evidence>
<evidence type="ECO:0000313" key="6">
    <source>
        <dbReference type="EMBL" id="MBI1683369.1"/>
    </source>
</evidence>
<keyword evidence="2" id="KW-0677">Repeat</keyword>
<dbReference type="RefSeq" id="WP_198575305.1">
    <property type="nucleotide sequence ID" value="NZ_JADWOX010000003.1"/>
</dbReference>
<comment type="similarity">
    <text evidence="1">Belongs to the UPF0053 family. Hemolysin C subfamily.</text>
</comment>
<sequence length="301" mass="32670">MPDDDQSSTPAGPARLSRGLRAFFRKLRRGSAPAEPARPIDPDMPPAPDLVDQAEAFKTLKVGDVMTPRPDVVAVEVDTPFAVVVAQFVEAGHSRMPIYREALDAPIGVVHVKDVFRLLADGDLRPEPEDRVLEQLRRDMLLVPASMRAADLLLRMRTKRIHLAMVIDEFGGVDGLVTMEDLIESVVGEIDDEHDDAASVSVVVNDDGALETDGRTPLEDLELMVGETLAPPEHEEEVDTVGGLVAALAGQVPEQGEIVLHPAGYALEVLEADPRRVLRVRVRRSDEPAEADAALDAVDIT</sequence>
<accession>A0ABS0SVE1</accession>
<dbReference type="InterPro" id="IPR016169">
    <property type="entry name" value="FAD-bd_PCMH_sub2"/>
</dbReference>
<feature type="domain" description="CBS" evidence="5">
    <location>
        <begin position="66"/>
        <end position="127"/>
    </location>
</feature>
<evidence type="ECO:0000256" key="4">
    <source>
        <dbReference type="PROSITE-ProRule" id="PRU00703"/>
    </source>
</evidence>
<evidence type="ECO:0000256" key="3">
    <source>
        <dbReference type="ARBA" id="ARBA00023122"/>
    </source>
</evidence>
<protein>
    <submittedName>
        <fullName evidence="6">HlyC/CorC family transporter</fullName>
    </submittedName>
</protein>
<dbReference type="InterPro" id="IPR005170">
    <property type="entry name" value="Transptr-assoc_dom"/>
</dbReference>
<dbReference type="Gene3D" id="3.30.465.10">
    <property type="match status" value="1"/>
</dbReference>
<organism evidence="6 7">
    <name type="scientific">Caulobacter hibisci</name>
    <dbReference type="NCBI Taxonomy" id="2035993"/>
    <lineage>
        <taxon>Bacteria</taxon>
        <taxon>Pseudomonadati</taxon>
        <taxon>Pseudomonadota</taxon>
        <taxon>Alphaproteobacteria</taxon>
        <taxon>Caulobacterales</taxon>
        <taxon>Caulobacteraceae</taxon>
        <taxon>Caulobacter</taxon>
    </lineage>
</organism>
<keyword evidence="3 4" id="KW-0129">CBS domain</keyword>
<dbReference type="PANTHER" id="PTHR22777:SF27">
    <property type="entry name" value="MAGNESIUM AND COBALT EFFLUX PROTEIN CORC"/>
    <property type="match status" value="1"/>
</dbReference>
<dbReference type="InterPro" id="IPR046342">
    <property type="entry name" value="CBS_dom_sf"/>
</dbReference>
<reference evidence="6 7" key="1">
    <citation type="submission" date="2020-11" db="EMBL/GenBank/DDBJ databases">
        <title>genome sequence of strain KACC 18849.</title>
        <authorList>
            <person name="Gao J."/>
            <person name="Zhang X."/>
        </authorList>
    </citation>
    <scope>NUCLEOTIDE SEQUENCE [LARGE SCALE GENOMIC DNA]</scope>
    <source>
        <strain evidence="6 7">KACC 18849</strain>
    </source>
</reference>
<evidence type="ECO:0000256" key="2">
    <source>
        <dbReference type="ARBA" id="ARBA00022737"/>
    </source>
</evidence>
<dbReference type="SMART" id="SM01091">
    <property type="entry name" value="CorC_HlyC"/>
    <property type="match status" value="1"/>
</dbReference>
<keyword evidence="7" id="KW-1185">Reference proteome</keyword>
<evidence type="ECO:0000313" key="7">
    <source>
        <dbReference type="Proteomes" id="UP000639859"/>
    </source>
</evidence>
<dbReference type="InterPro" id="IPR000644">
    <property type="entry name" value="CBS_dom"/>
</dbReference>
<dbReference type="Pfam" id="PF00571">
    <property type="entry name" value="CBS"/>
    <property type="match status" value="2"/>
</dbReference>
<dbReference type="Proteomes" id="UP000639859">
    <property type="component" value="Unassembled WGS sequence"/>
</dbReference>
<dbReference type="SUPFAM" id="SSF56176">
    <property type="entry name" value="FAD-binding/transporter-associated domain-like"/>
    <property type="match status" value="1"/>
</dbReference>
<comment type="caution">
    <text evidence="6">The sequence shown here is derived from an EMBL/GenBank/DDBJ whole genome shotgun (WGS) entry which is preliminary data.</text>
</comment>
<dbReference type="InterPro" id="IPR044751">
    <property type="entry name" value="Ion_transp-like_CBS"/>
</dbReference>